<dbReference type="Proteomes" id="UP000195569">
    <property type="component" value="Unassembled WGS sequence"/>
</dbReference>
<sequence length="101" mass="10988">MLLFTRVDCPAAWSTRQTEPPIPKIASRGVQELLRAVYGRLVIRSASRRINGAAITTTGSIVSQETPHDLNQCCKKTPSSMKGKLAIAAAIEQVTPDWITP</sequence>
<accession>A0A1N7SGT5</accession>
<gene>
    <name evidence="1" type="ORF">BN2476_520008</name>
</gene>
<dbReference type="AlphaFoldDB" id="A0A1N7SGT5"/>
<proteinExistence type="predicted"/>
<organism evidence="1 2">
    <name type="scientific">Paraburkholderia piptadeniae</name>
    <dbReference type="NCBI Taxonomy" id="1701573"/>
    <lineage>
        <taxon>Bacteria</taxon>
        <taxon>Pseudomonadati</taxon>
        <taxon>Pseudomonadota</taxon>
        <taxon>Betaproteobacteria</taxon>
        <taxon>Burkholderiales</taxon>
        <taxon>Burkholderiaceae</taxon>
        <taxon>Paraburkholderia</taxon>
    </lineage>
</organism>
<protein>
    <submittedName>
        <fullName evidence="1">Uncharacterized protein</fullName>
    </submittedName>
</protein>
<reference evidence="1" key="1">
    <citation type="submission" date="2016-12" db="EMBL/GenBank/DDBJ databases">
        <authorList>
            <person name="Moulin L."/>
        </authorList>
    </citation>
    <scope>NUCLEOTIDE SEQUENCE [LARGE SCALE GENOMIC DNA]</scope>
    <source>
        <strain evidence="1">STM 7183</strain>
    </source>
</reference>
<evidence type="ECO:0000313" key="1">
    <source>
        <dbReference type="EMBL" id="SIT46583.1"/>
    </source>
</evidence>
<name>A0A1N7SGT5_9BURK</name>
<evidence type="ECO:0000313" key="2">
    <source>
        <dbReference type="Proteomes" id="UP000195569"/>
    </source>
</evidence>
<dbReference type="EMBL" id="CYGY02000052">
    <property type="protein sequence ID" value="SIT46583.1"/>
    <property type="molecule type" value="Genomic_DNA"/>
</dbReference>
<keyword evidence="2" id="KW-1185">Reference proteome</keyword>
<comment type="caution">
    <text evidence="1">The sequence shown here is derived from an EMBL/GenBank/DDBJ whole genome shotgun (WGS) entry which is preliminary data.</text>
</comment>